<feature type="domain" description="Glycosyl transferase CAP10" evidence="1">
    <location>
        <begin position="178"/>
        <end position="398"/>
    </location>
</feature>
<evidence type="ECO:0000313" key="3">
    <source>
        <dbReference type="EnsemblFungi" id="MAPG_08785T0"/>
    </source>
</evidence>
<dbReference type="Proteomes" id="UP000011715">
    <property type="component" value="Unassembled WGS sequence"/>
</dbReference>
<dbReference type="EnsemblFungi" id="MAPG_08785T0">
    <property type="protein sequence ID" value="MAPG_08785T0"/>
    <property type="gene ID" value="MAPG_08785"/>
</dbReference>
<dbReference type="Pfam" id="PF05686">
    <property type="entry name" value="Glyco_transf_90"/>
    <property type="match status" value="1"/>
</dbReference>
<evidence type="ECO:0000259" key="1">
    <source>
        <dbReference type="SMART" id="SM00672"/>
    </source>
</evidence>
<dbReference type="InterPro" id="IPR006598">
    <property type="entry name" value="CAP10"/>
</dbReference>
<gene>
    <name evidence="2" type="ORF">MAPG_08785</name>
</gene>
<organism evidence="3 4">
    <name type="scientific">Magnaporthiopsis poae (strain ATCC 64411 / 73-15)</name>
    <name type="common">Kentucky bluegrass fungus</name>
    <name type="synonym">Magnaporthe poae</name>
    <dbReference type="NCBI Taxonomy" id="644358"/>
    <lineage>
        <taxon>Eukaryota</taxon>
        <taxon>Fungi</taxon>
        <taxon>Dikarya</taxon>
        <taxon>Ascomycota</taxon>
        <taxon>Pezizomycotina</taxon>
        <taxon>Sordariomycetes</taxon>
        <taxon>Sordariomycetidae</taxon>
        <taxon>Magnaporthales</taxon>
        <taxon>Magnaporthaceae</taxon>
        <taxon>Magnaporthiopsis</taxon>
    </lineage>
</organism>
<evidence type="ECO:0000313" key="4">
    <source>
        <dbReference type="Proteomes" id="UP000011715"/>
    </source>
</evidence>
<sequence length="402" mass="45023">MDMANMKDPRLLLAAARPLARRFIVSNRLLIVVVILVLITVNHLSDNAIGDAVWRPPALPDDPPGAWDQHPVVLLHQQAEIEHQAFLNRDPPPGFRRWVEYALANGSPVIDDFDMIAEGVHPFLQHTAAEIKGRIEAVMRDKLADQVSMCKFESGKFTSGCRMWGTPMNGLLGSAGELLPDVELLINFLDEPSLLPTEEAVSHNGSAETPWADLGRQSIAAAVKESCKAQGPPGKLTPQPNSPVDTSMFAVHFTNMINCDAQPSACDEQRSFFGLAPARHPGSRALRYQLALDLDGNSFSMRFYRFLASRTCPLKVTVFREWHDERLRPWLHYIPISVGMDELPEVVRFLTRTKAGQRVAHRVAEAGREWYDKAVKPTHQGIYLYRLMLEMARVMYEGRKAG</sequence>
<dbReference type="SMART" id="SM00672">
    <property type="entry name" value="CAP10"/>
    <property type="match status" value="1"/>
</dbReference>
<reference evidence="3" key="4">
    <citation type="journal article" date="2015" name="G3 (Bethesda)">
        <title>Genome sequences of three phytopathogenic species of the Magnaporthaceae family of fungi.</title>
        <authorList>
            <person name="Okagaki L.H."/>
            <person name="Nunes C.C."/>
            <person name="Sailsbery J."/>
            <person name="Clay B."/>
            <person name="Brown D."/>
            <person name="John T."/>
            <person name="Oh Y."/>
            <person name="Young N."/>
            <person name="Fitzgerald M."/>
            <person name="Haas B.J."/>
            <person name="Zeng Q."/>
            <person name="Young S."/>
            <person name="Adiconis X."/>
            <person name="Fan L."/>
            <person name="Levin J.Z."/>
            <person name="Mitchell T.K."/>
            <person name="Okubara P.A."/>
            <person name="Farman M.L."/>
            <person name="Kohn L.M."/>
            <person name="Birren B."/>
            <person name="Ma L.-J."/>
            <person name="Dean R.A."/>
        </authorList>
    </citation>
    <scope>NUCLEOTIDE SEQUENCE</scope>
    <source>
        <strain evidence="3">ATCC 64411 / 73-15</strain>
    </source>
</reference>
<dbReference type="PANTHER" id="PTHR12203">
    <property type="entry name" value="KDEL LYS-ASP-GLU-LEU CONTAINING - RELATED"/>
    <property type="match status" value="1"/>
</dbReference>
<reference evidence="3" key="5">
    <citation type="submission" date="2015-06" db="UniProtKB">
        <authorList>
            <consortium name="EnsemblFungi"/>
        </authorList>
    </citation>
    <scope>IDENTIFICATION</scope>
    <source>
        <strain evidence="3">ATCC 64411</strain>
    </source>
</reference>
<accession>A0A0C4E888</accession>
<dbReference type="VEuPathDB" id="FungiDB:MAPG_08785"/>
<dbReference type="OrthoDB" id="202415at2759"/>
<dbReference type="PANTHER" id="PTHR12203:SF61">
    <property type="entry name" value="CAPSULE PROTEIN"/>
    <property type="match status" value="1"/>
</dbReference>
<dbReference type="AlphaFoldDB" id="A0A0C4E888"/>
<reference evidence="4" key="1">
    <citation type="submission" date="2010-05" db="EMBL/GenBank/DDBJ databases">
        <title>The genome sequence of Magnaporthe poae strain ATCC 64411.</title>
        <authorList>
            <person name="Ma L.-J."/>
            <person name="Dead R."/>
            <person name="Young S."/>
            <person name="Zeng Q."/>
            <person name="Koehrsen M."/>
            <person name="Alvarado L."/>
            <person name="Berlin A."/>
            <person name="Chapman S.B."/>
            <person name="Chen Z."/>
            <person name="Freedman E."/>
            <person name="Gellesch M."/>
            <person name="Goldberg J."/>
            <person name="Griggs A."/>
            <person name="Gujja S."/>
            <person name="Heilman E.R."/>
            <person name="Heiman D."/>
            <person name="Hepburn T."/>
            <person name="Howarth C."/>
            <person name="Jen D."/>
            <person name="Larson L."/>
            <person name="Mehta T."/>
            <person name="Neiman D."/>
            <person name="Pearson M."/>
            <person name="Roberts A."/>
            <person name="Saif S."/>
            <person name="Shea T."/>
            <person name="Shenoy N."/>
            <person name="Sisk P."/>
            <person name="Stolte C."/>
            <person name="Sykes S."/>
            <person name="Walk T."/>
            <person name="White J."/>
            <person name="Yandava C."/>
            <person name="Haas B."/>
            <person name="Nusbaum C."/>
            <person name="Birren B."/>
        </authorList>
    </citation>
    <scope>NUCLEOTIDE SEQUENCE [LARGE SCALE GENOMIC DNA]</scope>
    <source>
        <strain evidence="4">ATCC 64411 / 73-15</strain>
    </source>
</reference>
<dbReference type="eggNOG" id="ENOG502S14Y">
    <property type="taxonomic scope" value="Eukaryota"/>
</dbReference>
<reference evidence="2" key="2">
    <citation type="submission" date="2010-05" db="EMBL/GenBank/DDBJ databases">
        <title>The Genome Sequence of Magnaporthe poae strain ATCC 64411.</title>
        <authorList>
            <consortium name="The Broad Institute Genome Sequencing Platform"/>
            <consortium name="Broad Institute Genome Sequencing Center for Infectious Disease"/>
            <person name="Ma L.-J."/>
            <person name="Dead R."/>
            <person name="Young S."/>
            <person name="Zeng Q."/>
            <person name="Koehrsen M."/>
            <person name="Alvarado L."/>
            <person name="Berlin A."/>
            <person name="Chapman S.B."/>
            <person name="Chen Z."/>
            <person name="Freedman E."/>
            <person name="Gellesch M."/>
            <person name="Goldberg J."/>
            <person name="Griggs A."/>
            <person name="Gujja S."/>
            <person name="Heilman E.R."/>
            <person name="Heiman D."/>
            <person name="Hepburn T."/>
            <person name="Howarth C."/>
            <person name="Jen D."/>
            <person name="Larson L."/>
            <person name="Mehta T."/>
            <person name="Neiman D."/>
            <person name="Pearson M."/>
            <person name="Roberts A."/>
            <person name="Saif S."/>
            <person name="Shea T."/>
            <person name="Shenoy N."/>
            <person name="Sisk P."/>
            <person name="Stolte C."/>
            <person name="Sykes S."/>
            <person name="Walk T."/>
            <person name="White J."/>
            <person name="Yandava C."/>
            <person name="Haas B."/>
            <person name="Nusbaum C."/>
            <person name="Birren B."/>
        </authorList>
    </citation>
    <scope>NUCLEOTIDE SEQUENCE</scope>
    <source>
        <strain evidence="2">ATCC 64411</strain>
    </source>
</reference>
<protein>
    <recommendedName>
        <fullName evidence="1">Glycosyl transferase CAP10 domain-containing protein</fullName>
    </recommendedName>
</protein>
<evidence type="ECO:0000313" key="2">
    <source>
        <dbReference type="EMBL" id="KLU89816.1"/>
    </source>
</evidence>
<dbReference type="EMBL" id="GL876973">
    <property type="protein sequence ID" value="KLU89816.1"/>
    <property type="molecule type" value="Genomic_DNA"/>
</dbReference>
<proteinExistence type="predicted"/>
<dbReference type="EMBL" id="ADBL01002140">
    <property type="status" value="NOT_ANNOTATED_CDS"/>
    <property type="molecule type" value="Genomic_DNA"/>
</dbReference>
<name>A0A0C4E888_MAGP6</name>
<dbReference type="InterPro" id="IPR051091">
    <property type="entry name" value="O-Glucosyltr/Glycosyltrsf_90"/>
</dbReference>
<reference evidence="2" key="3">
    <citation type="submission" date="2011-03" db="EMBL/GenBank/DDBJ databases">
        <title>Annotation of Magnaporthe poae ATCC 64411.</title>
        <authorList>
            <person name="Ma L.-J."/>
            <person name="Dead R."/>
            <person name="Young S.K."/>
            <person name="Zeng Q."/>
            <person name="Gargeya S."/>
            <person name="Fitzgerald M."/>
            <person name="Haas B."/>
            <person name="Abouelleil A."/>
            <person name="Alvarado L."/>
            <person name="Arachchi H.M."/>
            <person name="Berlin A."/>
            <person name="Brown A."/>
            <person name="Chapman S.B."/>
            <person name="Chen Z."/>
            <person name="Dunbar C."/>
            <person name="Freedman E."/>
            <person name="Gearin G."/>
            <person name="Gellesch M."/>
            <person name="Goldberg J."/>
            <person name="Griggs A."/>
            <person name="Gujja S."/>
            <person name="Heiman D."/>
            <person name="Howarth C."/>
            <person name="Larson L."/>
            <person name="Lui A."/>
            <person name="MacDonald P.J.P."/>
            <person name="Mehta T."/>
            <person name="Montmayeur A."/>
            <person name="Murphy C."/>
            <person name="Neiman D."/>
            <person name="Pearson M."/>
            <person name="Priest M."/>
            <person name="Roberts A."/>
            <person name="Saif S."/>
            <person name="Shea T."/>
            <person name="Shenoy N."/>
            <person name="Sisk P."/>
            <person name="Stolte C."/>
            <person name="Sykes S."/>
            <person name="Yandava C."/>
            <person name="Wortman J."/>
            <person name="Nusbaum C."/>
            <person name="Birren B."/>
        </authorList>
    </citation>
    <scope>NUCLEOTIDE SEQUENCE</scope>
    <source>
        <strain evidence="2">ATCC 64411</strain>
    </source>
</reference>
<dbReference type="EMBL" id="ADBL01002139">
    <property type="status" value="NOT_ANNOTATED_CDS"/>
    <property type="molecule type" value="Genomic_DNA"/>
</dbReference>
<keyword evidence="4" id="KW-1185">Reference proteome</keyword>